<comment type="caution">
    <text evidence="1">The sequence shown here is derived from an EMBL/GenBank/DDBJ whole genome shotgun (WGS) entry which is preliminary data.</text>
</comment>
<sequence>MSVNYLLSICISRVMAIRLPPFVRVKSFGSTPTTYITLERKVYGHYAMTHSAGMGWSLHHSAISTILRLFLGIVNTTYISAQLSSCEQSAPTGKS</sequence>
<reference evidence="1" key="1">
    <citation type="submission" date="2023-06" db="EMBL/GenBank/DDBJ databases">
        <authorList>
            <consortium name="Lawrence Berkeley National Laboratory"/>
            <person name="Ahrendt S."/>
            <person name="Sahu N."/>
            <person name="Indic B."/>
            <person name="Wong-Bajracharya J."/>
            <person name="Merenyi Z."/>
            <person name="Ke H.-M."/>
            <person name="Monk M."/>
            <person name="Kocsube S."/>
            <person name="Drula E."/>
            <person name="Lipzen A."/>
            <person name="Balint B."/>
            <person name="Henrissat B."/>
            <person name="Andreopoulos B."/>
            <person name="Martin F.M."/>
            <person name="Harder C.B."/>
            <person name="Rigling D."/>
            <person name="Ford K.L."/>
            <person name="Foster G.D."/>
            <person name="Pangilinan J."/>
            <person name="Papanicolaou A."/>
            <person name="Barry K."/>
            <person name="LaButti K."/>
            <person name="Viragh M."/>
            <person name="Koriabine M."/>
            <person name="Yan M."/>
            <person name="Riley R."/>
            <person name="Champramary S."/>
            <person name="Plett K.L."/>
            <person name="Tsai I.J."/>
            <person name="Slot J."/>
            <person name="Sipos G."/>
            <person name="Plett J."/>
            <person name="Nagy L.G."/>
            <person name="Grigoriev I.V."/>
        </authorList>
    </citation>
    <scope>NUCLEOTIDE SEQUENCE</scope>
    <source>
        <strain evidence="1">ICMP 16352</strain>
    </source>
</reference>
<evidence type="ECO:0000313" key="2">
    <source>
        <dbReference type="Proteomes" id="UP001175227"/>
    </source>
</evidence>
<name>A0AA39NAM6_9AGAR</name>
<dbReference type="AlphaFoldDB" id="A0AA39NAM6"/>
<accession>A0AA39NAM6</accession>
<evidence type="ECO:0000313" key="1">
    <source>
        <dbReference type="EMBL" id="KAK0462130.1"/>
    </source>
</evidence>
<keyword evidence="2" id="KW-1185">Reference proteome</keyword>
<dbReference type="EMBL" id="JAUEPR010000132">
    <property type="protein sequence ID" value="KAK0462130.1"/>
    <property type="molecule type" value="Genomic_DNA"/>
</dbReference>
<protein>
    <submittedName>
        <fullName evidence="1">Uncharacterized protein</fullName>
    </submittedName>
</protein>
<proteinExistence type="predicted"/>
<dbReference type="Proteomes" id="UP001175227">
    <property type="component" value="Unassembled WGS sequence"/>
</dbReference>
<organism evidence="1 2">
    <name type="scientific">Armillaria novae-zelandiae</name>
    <dbReference type="NCBI Taxonomy" id="153914"/>
    <lineage>
        <taxon>Eukaryota</taxon>
        <taxon>Fungi</taxon>
        <taxon>Dikarya</taxon>
        <taxon>Basidiomycota</taxon>
        <taxon>Agaricomycotina</taxon>
        <taxon>Agaricomycetes</taxon>
        <taxon>Agaricomycetidae</taxon>
        <taxon>Agaricales</taxon>
        <taxon>Marasmiineae</taxon>
        <taxon>Physalacriaceae</taxon>
        <taxon>Armillaria</taxon>
    </lineage>
</organism>
<gene>
    <name evidence="1" type="ORF">IW261DRAFT_1528475</name>
</gene>